<comment type="similarity">
    <text evidence="2">Belongs to the universal ribosomal protein uS3 family.</text>
</comment>
<evidence type="ECO:0000256" key="4">
    <source>
        <dbReference type="ARBA" id="ARBA00022980"/>
    </source>
</evidence>
<evidence type="ECO:0000256" key="2">
    <source>
        <dbReference type="ARBA" id="ARBA00010761"/>
    </source>
</evidence>
<evidence type="ECO:0000256" key="1">
    <source>
        <dbReference type="ARBA" id="ARBA00004173"/>
    </source>
</evidence>
<dbReference type="GO" id="GO:0005739">
    <property type="term" value="C:mitochondrion"/>
    <property type="evidence" value="ECO:0007669"/>
    <property type="project" value="UniProtKB-SubCell"/>
</dbReference>
<accession>A0A1B6D3V4</accession>
<sequence length="185" mass="21561">KYNPKFDFYSIMACQKPLGCFFKATLSPLNQTTFLNLIQKRSIQVTSSCQKKQAGRYKRSPKGDKPLTYEMANPPEVIAQLKSWNSWNTSNLDGGLRPAETAVEDEFIRRFVTGTWHNLFVSEIIIKRQHNLIRIAGIINRILLPRKIYFLIGYTEELLSYWLQCPVKLELQTVDHKKDVVFKYI</sequence>
<reference evidence="7" key="1">
    <citation type="submission" date="2015-12" db="EMBL/GenBank/DDBJ databases">
        <title>De novo transcriptome assembly of four potential Pierce s Disease insect vectors from Arizona vineyards.</title>
        <authorList>
            <person name="Tassone E.E."/>
        </authorList>
    </citation>
    <scope>NUCLEOTIDE SEQUENCE</scope>
</reference>
<dbReference type="GO" id="GO:0005840">
    <property type="term" value="C:ribosome"/>
    <property type="evidence" value="ECO:0007669"/>
    <property type="project" value="UniProtKB-KW"/>
</dbReference>
<dbReference type="EMBL" id="GEDC01016962">
    <property type="protein sequence ID" value="JAS20336.1"/>
    <property type="molecule type" value="Transcribed_RNA"/>
</dbReference>
<dbReference type="GO" id="GO:0006412">
    <property type="term" value="P:translation"/>
    <property type="evidence" value="ECO:0007669"/>
    <property type="project" value="TreeGrafter"/>
</dbReference>
<dbReference type="PANTHER" id="PTHR21244:SF1">
    <property type="entry name" value="SMALL RIBOSOMAL SUBUNIT PROTEIN US3M"/>
    <property type="match status" value="1"/>
</dbReference>
<evidence type="ECO:0008006" key="8">
    <source>
        <dbReference type="Google" id="ProtNLM"/>
    </source>
</evidence>
<keyword evidence="4" id="KW-0689">Ribosomal protein</keyword>
<evidence type="ECO:0000256" key="3">
    <source>
        <dbReference type="ARBA" id="ARBA00022946"/>
    </source>
</evidence>
<evidence type="ECO:0000313" key="7">
    <source>
        <dbReference type="EMBL" id="JAS20336.1"/>
    </source>
</evidence>
<protein>
    <recommendedName>
        <fullName evidence="8">28S ribosomal protein S24, mitochondrial</fullName>
    </recommendedName>
</protein>
<organism evidence="7">
    <name type="scientific">Clastoptera arizonana</name>
    <name type="common">Arizona spittle bug</name>
    <dbReference type="NCBI Taxonomy" id="38151"/>
    <lineage>
        <taxon>Eukaryota</taxon>
        <taxon>Metazoa</taxon>
        <taxon>Ecdysozoa</taxon>
        <taxon>Arthropoda</taxon>
        <taxon>Hexapoda</taxon>
        <taxon>Insecta</taxon>
        <taxon>Pterygota</taxon>
        <taxon>Neoptera</taxon>
        <taxon>Paraneoptera</taxon>
        <taxon>Hemiptera</taxon>
        <taxon>Auchenorrhyncha</taxon>
        <taxon>Cercopoidea</taxon>
        <taxon>Clastopteridae</taxon>
        <taxon>Clastoptera</taxon>
    </lineage>
</organism>
<dbReference type="AlphaFoldDB" id="A0A1B6D3V4"/>
<evidence type="ECO:0000256" key="6">
    <source>
        <dbReference type="ARBA" id="ARBA00023274"/>
    </source>
</evidence>
<keyword evidence="3" id="KW-0809">Transit peptide</keyword>
<proteinExistence type="inferred from homology"/>
<feature type="non-terminal residue" evidence="7">
    <location>
        <position position="1"/>
    </location>
</feature>
<gene>
    <name evidence="7" type="ORF">g.1490</name>
</gene>
<dbReference type="GO" id="GO:1990904">
    <property type="term" value="C:ribonucleoprotein complex"/>
    <property type="evidence" value="ECO:0007669"/>
    <property type="project" value="UniProtKB-KW"/>
</dbReference>
<keyword evidence="5" id="KW-0496">Mitochondrion</keyword>
<dbReference type="PANTHER" id="PTHR21244">
    <property type="entry name" value="MITOCHONDRIAL 28S RIBOSOMAL PROTEIN S24"/>
    <property type="match status" value="1"/>
</dbReference>
<dbReference type="Pfam" id="PF14955">
    <property type="entry name" value="MRP-S24"/>
    <property type="match status" value="1"/>
</dbReference>
<name>A0A1B6D3V4_9HEMI</name>
<keyword evidence="6" id="KW-0687">Ribonucleoprotein</keyword>
<evidence type="ECO:0000256" key="5">
    <source>
        <dbReference type="ARBA" id="ARBA00023128"/>
    </source>
</evidence>
<dbReference type="InterPro" id="IPR026146">
    <property type="entry name" value="Ribosomal_uS3m"/>
</dbReference>
<comment type="subcellular location">
    <subcellularLocation>
        <location evidence="1">Mitochondrion</location>
    </subcellularLocation>
</comment>